<evidence type="ECO:0000256" key="3">
    <source>
        <dbReference type="PROSITE-ProRule" id="PRU00023"/>
    </source>
</evidence>
<accession>A0A6H5HWE0</accession>
<feature type="repeat" description="ANK" evidence="3">
    <location>
        <begin position="192"/>
        <end position="224"/>
    </location>
</feature>
<dbReference type="Pfam" id="PF12796">
    <property type="entry name" value="Ank_2"/>
    <property type="match status" value="1"/>
</dbReference>
<dbReference type="GO" id="GO:0051059">
    <property type="term" value="F:NF-kappaB binding"/>
    <property type="evidence" value="ECO:0007669"/>
    <property type="project" value="TreeGrafter"/>
</dbReference>
<sequence length="611" mass="71286">MEIVLSDESDDGIDEMDEGRRLIKLTNLRDNVQWEVKRDRHRFLRKLYPLIRNWEWDLPDLLRIFRAEQIDRLLRDAVTCTYASRKPFQRYYIGGAFFKFVANCEYRDQPRLDQNREISPYRTTALHKAIHKECDLITIELLFDIYNEYGVNYTDGTGLTHFYVACATGMDDVVERFLYRDPSRVNLRYERTGDSPLHTALRNFKNHTARLLLRRGANPNQSNTRGEKPLHVACVTGMDDVVERFLDRGHDVNLCHERTGDSPLHLALHNFKNDTARLLLRRGANPNLPNARGETPLHVASKTVNDGHVSIKKFFEVIRELGLPVMIDARDKSGWTPLQCAVANALPDSVQMLLDHGADRSSFTFPTESHLLVSLQPEPKRRDRERYMLIKAAGLLESITKFSQEDEECILVQREALLVMSLFARYRWFETREDRESRWYDEETLQQELRELEEIVINEEMSLSLNDLIRLRPDDATAKLLTYRHYFGMGLSLIMLDGYDGLVARNLCEKMSREFFRSWTIYPFWDLIDKRLPVECCEMILRGLTNEDLYHICLAAEARGEKIKIRRTGRYGAIKRLGAAGERRRKILDRNKAALRSKKAPKASEIVFLRL</sequence>
<dbReference type="InterPro" id="IPR051070">
    <property type="entry name" value="NF-kappa-B_inhibitor"/>
</dbReference>
<name>A0A6H5HWE0_9HYME</name>
<dbReference type="AlphaFoldDB" id="A0A6H5HWE0"/>
<dbReference type="Gene3D" id="1.25.40.20">
    <property type="entry name" value="Ankyrin repeat-containing domain"/>
    <property type="match status" value="1"/>
</dbReference>
<keyword evidence="5" id="KW-1185">Reference proteome</keyword>
<keyword evidence="1" id="KW-0677">Repeat</keyword>
<gene>
    <name evidence="4" type="ORF">TBRA_LOCUS1401</name>
</gene>
<dbReference type="PROSITE" id="PS50088">
    <property type="entry name" value="ANK_REPEAT"/>
    <property type="match status" value="4"/>
</dbReference>
<evidence type="ECO:0000256" key="2">
    <source>
        <dbReference type="ARBA" id="ARBA00023043"/>
    </source>
</evidence>
<dbReference type="SUPFAM" id="SSF48403">
    <property type="entry name" value="Ankyrin repeat"/>
    <property type="match status" value="1"/>
</dbReference>
<dbReference type="EMBL" id="CADCXV010000313">
    <property type="protein sequence ID" value="CAB0029363.1"/>
    <property type="molecule type" value="Genomic_DNA"/>
</dbReference>
<dbReference type="PANTHER" id="PTHR46680:SF3">
    <property type="entry name" value="NF-KAPPA-B INHIBITOR CACTUS"/>
    <property type="match status" value="1"/>
</dbReference>
<dbReference type="PANTHER" id="PTHR46680">
    <property type="entry name" value="NF-KAPPA-B INHIBITOR ALPHA"/>
    <property type="match status" value="1"/>
</dbReference>
<dbReference type="PROSITE" id="PS50297">
    <property type="entry name" value="ANK_REP_REGION"/>
    <property type="match status" value="4"/>
</dbReference>
<evidence type="ECO:0000256" key="1">
    <source>
        <dbReference type="ARBA" id="ARBA00022737"/>
    </source>
</evidence>
<dbReference type="Pfam" id="PF00023">
    <property type="entry name" value="Ank"/>
    <property type="match status" value="1"/>
</dbReference>
<dbReference type="OrthoDB" id="5402602at2759"/>
<feature type="repeat" description="ANK" evidence="3">
    <location>
        <begin position="259"/>
        <end position="291"/>
    </location>
</feature>
<dbReference type="Proteomes" id="UP000479190">
    <property type="component" value="Unassembled WGS sequence"/>
</dbReference>
<feature type="repeat" description="ANK" evidence="3">
    <location>
        <begin position="333"/>
        <end position="359"/>
    </location>
</feature>
<dbReference type="SMART" id="SM00248">
    <property type="entry name" value="ANK"/>
    <property type="match status" value="7"/>
</dbReference>
<feature type="repeat" description="ANK" evidence="3">
    <location>
        <begin position="225"/>
        <end position="257"/>
    </location>
</feature>
<evidence type="ECO:0000313" key="5">
    <source>
        <dbReference type="Proteomes" id="UP000479190"/>
    </source>
</evidence>
<dbReference type="GO" id="GO:0071356">
    <property type="term" value="P:cellular response to tumor necrosis factor"/>
    <property type="evidence" value="ECO:0007669"/>
    <property type="project" value="TreeGrafter"/>
</dbReference>
<dbReference type="InterPro" id="IPR002110">
    <property type="entry name" value="Ankyrin_rpt"/>
</dbReference>
<dbReference type="GO" id="GO:0005829">
    <property type="term" value="C:cytosol"/>
    <property type="evidence" value="ECO:0007669"/>
    <property type="project" value="TreeGrafter"/>
</dbReference>
<organism evidence="4 5">
    <name type="scientific">Trichogramma brassicae</name>
    <dbReference type="NCBI Taxonomy" id="86971"/>
    <lineage>
        <taxon>Eukaryota</taxon>
        <taxon>Metazoa</taxon>
        <taxon>Ecdysozoa</taxon>
        <taxon>Arthropoda</taxon>
        <taxon>Hexapoda</taxon>
        <taxon>Insecta</taxon>
        <taxon>Pterygota</taxon>
        <taxon>Neoptera</taxon>
        <taxon>Endopterygota</taxon>
        <taxon>Hymenoptera</taxon>
        <taxon>Apocrita</taxon>
        <taxon>Proctotrupomorpha</taxon>
        <taxon>Chalcidoidea</taxon>
        <taxon>Trichogrammatidae</taxon>
        <taxon>Trichogramma</taxon>
    </lineage>
</organism>
<proteinExistence type="predicted"/>
<evidence type="ECO:0000313" key="4">
    <source>
        <dbReference type="EMBL" id="CAB0029363.1"/>
    </source>
</evidence>
<dbReference type="InterPro" id="IPR036770">
    <property type="entry name" value="Ankyrin_rpt-contain_sf"/>
</dbReference>
<protein>
    <submittedName>
        <fullName evidence="4">Uncharacterized protein</fullName>
    </submittedName>
</protein>
<reference evidence="4 5" key="1">
    <citation type="submission" date="2020-02" db="EMBL/GenBank/DDBJ databases">
        <authorList>
            <person name="Ferguson B K."/>
        </authorList>
    </citation>
    <scope>NUCLEOTIDE SEQUENCE [LARGE SCALE GENOMIC DNA]</scope>
</reference>
<keyword evidence="2 3" id="KW-0040">ANK repeat</keyword>